<evidence type="ECO:0000313" key="2">
    <source>
        <dbReference type="Proteomes" id="UP000230956"/>
    </source>
</evidence>
<dbReference type="AlphaFoldDB" id="A0A2M7T6H8"/>
<gene>
    <name evidence="1" type="ORF">COY37_08360</name>
</gene>
<evidence type="ECO:0008006" key="3">
    <source>
        <dbReference type="Google" id="ProtNLM"/>
    </source>
</evidence>
<comment type="caution">
    <text evidence="1">The sequence shown here is derived from an EMBL/GenBank/DDBJ whole genome shotgun (WGS) entry which is preliminary data.</text>
</comment>
<dbReference type="Proteomes" id="UP000230956">
    <property type="component" value="Unassembled WGS sequence"/>
</dbReference>
<evidence type="ECO:0000313" key="1">
    <source>
        <dbReference type="EMBL" id="PIZ36506.1"/>
    </source>
</evidence>
<sequence>MSTYHLATDGDDFEKHYWDEFIKDRFPSYEAFWQKSVAPLTNRPKDIHFKTNPELASISKGPQDICIAQLHYTALRHLARAYEMFNLPRCNLDILTEGMARITGALDVAFELLERYKNPTSYDPWLEKRDASTGRLGGNEARRQWQDANGYPLQHLRNYRNHLIHGRLTPGLIGTDFYVPKIGTESKYFDWRLITDQNNNPGLNTNDLSPACGVLRGAWDETLDYLESSWRSNLL</sequence>
<accession>A0A2M7T6H8</accession>
<protein>
    <recommendedName>
        <fullName evidence="3">Cthe-2314-like HEPN domain-containing protein</fullName>
    </recommendedName>
</protein>
<reference evidence="2" key="1">
    <citation type="submission" date="2017-09" db="EMBL/GenBank/DDBJ databases">
        <title>Depth-based differentiation of microbial function through sediment-hosted aquifers and enrichment of novel symbionts in the deep terrestrial subsurface.</title>
        <authorList>
            <person name="Probst A.J."/>
            <person name="Ladd B."/>
            <person name="Jarett J.K."/>
            <person name="Geller-Mcgrath D.E."/>
            <person name="Sieber C.M.K."/>
            <person name="Emerson J.B."/>
            <person name="Anantharaman K."/>
            <person name="Thomas B.C."/>
            <person name="Malmstrom R."/>
            <person name="Stieglmeier M."/>
            <person name="Klingl A."/>
            <person name="Woyke T."/>
            <person name="Ryan C.M."/>
            <person name="Banfield J.F."/>
        </authorList>
    </citation>
    <scope>NUCLEOTIDE SEQUENCE [LARGE SCALE GENOMIC DNA]</scope>
</reference>
<name>A0A2M7T6H8_9ACTN</name>
<dbReference type="RefSeq" id="WP_286977183.1">
    <property type="nucleotide sequence ID" value="NZ_PEXG01000225.1"/>
</dbReference>
<organism evidence="1 2">
    <name type="scientific">Candidatus Aquicultor secundus</name>
    <dbReference type="NCBI Taxonomy" id="1973895"/>
    <lineage>
        <taxon>Bacteria</taxon>
        <taxon>Bacillati</taxon>
        <taxon>Actinomycetota</taxon>
        <taxon>Candidatus Aquicultoria</taxon>
        <taxon>Candidatus Aquicultorales</taxon>
        <taxon>Candidatus Aquicultoraceae</taxon>
        <taxon>Candidatus Aquicultor</taxon>
    </lineage>
</organism>
<dbReference type="EMBL" id="PFNG01000201">
    <property type="protein sequence ID" value="PIZ36506.1"/>
    <property type="molecule type" value="Genomic_DNA"/>
</dbReference>
<proteinExistence type="predicted"/>